<dbReference type="InterPro" id="IPR024447">
    <property type="entry name" value="YXWGXW_rpt"/>
</dbReference>
<evidence type="ECO:0008006" key="4">
    <source>
        <dbReference type="Google" id="ProtNLM"/>
    </source>
</evidence>
<dbReference type="Proteomes" id="UP000005808">
    <property type="component" value="Unassembled WGS sequence"/>
</dbReference>
<evidence type="ECO:0000256" key="1">
    <source>
        <dbReference type="SAM" id="SignalP"/>
    </source>
</evidence>
<dbReference type="OrthoDB" id="121499at2"/>
<feature type="signal peptide" evidence="1">
    <location>
        <begin position="1"/>
        <end position="32"/>
    </location>
</feature>
<protein>
    <recommendedName>
        <fullName evidence="4">Lipoprotein</fullName>
    </recommendedName>
</protein>
<name>H1S0G0_9BURK</name>
<reference evidence="2 3" key="1">
    <citation type="journal article" date="2012" name="J. Bacteriol.">
        <title>De Novo Genome Project of Cupriavidus basilensis OR16.</title>
        <authorList>
            <person name="Cserhati M."/>
            <person name="Kriszt B."/>
            <person name="Szoboszlay S."/>
            <person name="Toth A."/>
            <person name="Szabo I."/>
            <person name="Tancsics A."/>
            <person name="Nagy I."/>
            <person name="Horvath B."/>
            <person name="Nagy I."/>
            <person name="Kukolya J."/>
        </authorList>
    </citation>
    <scope>NUCLEOTIDE SEQUENCE [LARGE SCALE GENOMIC DNA]</scope>
    <source>
        <strain evidence="2 3">OR16</strain>
    </source>
</reference>
<dbReference type="AlphaFoldDB" id="H1S0G0"/>
<evidence type="ECO:0000313" key="3">
    <source>
        <dbReference type="Proteomes" id="UP000005808"/>
    </source>
</evidence>
<dbReference type="RefSeq" id="WP_006156873.1">
    <property type="nucleotide sequence ID" value="NZ_AHJE01000013.1"/>
</dbReference>
<dbReference type="PATRIC" id="fig|1127483.3.peg.1084"/>
<dbReference type="EMBL" id="AHJE01000013">
    <property type="protein sequence ID" value="EHP44096.1"/>
    <property type="molecule type" value="Genomic_DNA"/>
</dbReference>
<keyword evidence="1" id="KW-0732">Signal</keyword>
<organism evidence="2 3">
    <name type="scientific">Cupriavidus basilensis OR16</name>
    <dbReference type="NCBI Taxonomy" id="1127483"/>
    <lineage>
        <taxon>Bacteria</taxon>
        <taxon>Pseudomonadati</taxon>
        <taxon>Pseudomonadota</taxon>
        <taxon>Betaproteobacteria</taxon>
        <taxon>Burkholderiales</taxon>
        <taxon>Burkholderiaceae</taxon>
        <taxon>Cupriavidus</taxon>
    </lineage>
</organism>
<dbReference type="InterPro" id="IPR006311">
    <property type="entry name" value="TAT_signal"/>
</dbReference>
<comment type="caution">
    <text evidence="2">The sequence shown here is derived from an EMBL/GenBank/DDBJ whole genome shotgun (WGS) entry which is preliminary data.</text>
</comment>
<dbReference type="Pfam" id="PF12779">
    <property type="entry name" value="WXXGXW"/>
    <property type="match status" value="3"/>
</dbReference>
<dbReference type="PROSITE" id="PS51257">
    <property type="entry name" value="PROKAR_LIPOPROTEIN"/>
    <property type="match status" value="1"/>
</dbReference>
<dbReference type="PROSITE" id="PS51318">
    <property type="entry name" value="TAT"/>
    <property type="match status" value="1"/>
</dbReference>
<sequence>MATSKPHAPSRRRLLRAALPALASLAVLGSLAGCVTERVVVRQPPPPPPHQVVRNMPPPVHEDRGPAPAYGWNWVPGHWKWEGNDWFWAHGRWVQQPVPAMPPVIVEQITIAPPAQHAYWVPGHWVWRFEGGGWVWMKGTWHG</sequence>
<feature type="chain" id="PRO_5003554069" description="Lipoprotein" evidence="1">
    <location>
        <begin position="33"/>
        <end position="143"/>
    </location>
</feature>
<gene>
    <name evidence="2" type="ORF">OR16_05437</name>
</gene>
<evidence type="ECO:0000313" key="2">
    <source>
        <dbReference type="EMBL" id="EHP44096.1"/>
    </source>
</evidence>
<proteinExistence type="predicted"/>
<accession>H1S0G0</accession>